<dbReference type="RefSeq" id="WP_134491834.1">
    <property type="nucleotide sequence ID" value="NZ_CP139089.1"/>
</dbReference>
<dbReference type="Gene3D" id="1.10.287.70">
    <property type="match status" value="1"/>
</dbReference>
<organism evidence="5 6">
    <name type="scientific">Methylocella tundrae</name>
    <dbReference type="NCBI Taxonomy" id="227605"/>
    <lineage>
        <taxon>Bacteria</taxon>
        <taxon>Pseudomonadati</taxon>
        <taxon>Pseudomonadota</taxon>
        <taxon>Alphaproteobacteria</taxon>
        <taxon>Hyphomicrobiales</taxon>
        <taxon>Beijerinckiaceae</taxon>
        <taxon>Methylocella</taxon>
    </lineage>
</organism>
<accession>A0A4U8Z5V0</accession>
<reference evidence="5 6" key="1">
    <citation type="submission" date="2019-03" db="EMBL/GenBank/DDBJ databases">
        <authorList>
            <person name="Kox A.R. M."/>
        </authorList>
    </citation>
    <scope>NUCLEOTIDE SEQUENCE [LARGE SCALE GENOMIC DNA]</scope>
    <source>
        <strain evidence="5">MTUNDRAET4 annotated genome</strain>
    </source>
</reference>
<comment type="subcellular location">
    <subcellularLocation>
        <location evidence="1">Cell membrane</location>
        <topology evidence="1">Multi-pass membrane protein</topology>
    </subcellularLocation>
</comment>
<evidence type="ECO:0000259" key="4">
    <source>
        <dbReference type="PROSITE" id="PS51202"/>
    </source>
</evidence>
<evidence type="ECO:0000259" key="3">
    <source>
        <dbReference type="PROSITE" id="PS51201"/>
    </source>
</evidence>
<evidence type="ECO:0000256" key="1">
    <source>
        <dbReference type="ARBA" id="ARBA00004651"/>
    </source>
</evidence>
<dbReference type="GO" id="GO:0005886">
    <property type="term" value="C:plasma membrane"/>
    <property type="evidence" value="ECO:0007669"/>
    <property type="project" value="UniProtKB-SubCell"/>
</dbReference>
<dbReference type="PROSITE" id="PS51257">
    <property type="entry name" value="PROKAR_LIPOPROTEIN"/>
    <property type="match status" value="1"/>
</dbReference>
<protein>
    <submittedName>
        <fullName evidence="5">TrkA-N domain protein</fullName>
    </submittedName>
</protein>
<dbReference type="PROSITE" id="PS51201">
    <property type="entry name" value="RCK_N"/>
    <property type="match status" value="1"/>
</dbReference>
<feature type="domain" description="RCK C-terminal" evidence="4">
    <location>
        <begin position="259"/>
        <end position="344"/>
    </location>
</feature>
<keyword evidence="2" id="KW-0472">Membrane</keyword>
<dbReference type="KEGG" id="mtun:MTUNDRAET4_4030"/>
<dbReference type="AlphaFoldDB" id="A0A4U8Z5V0"/>
<dbReference type="Pfam" id="PF02254">
    <property type="entry name" value="TrkA_N"/>
    <property type="match status" value="1"/>
</dbReference>
<dbReference type="InterPro" id="IPR013099">
    <property type="entry name" value="K_chnl_dom"/>
</dbReference>
<dbReference type="SUPFAM" id="SSF116726">
    <property type="entry name" value="TrkA C-terminal domain-like"/>
    <property type="match status" value="1"/>
</dbReference>
<dbReference type="PANTHER" id="PTHR43833">
    <property type="entry name" value="POTASSIUM CHANNEL PROTEIN 2-RELATED-RELATED"/>
    <property type="match status" value="1"/>
</dbReference>
<dbReference type="SUPFAM" id="SSF81324">
    <property type="entry name" value="Voltage-gated potassium channels"/>
    <property type="match status" value="1"/>
</dbReference>
<dbReference type="InterPro" id="IPR036291">
    <property type="entry name" value="NAD(P)-bd_dom_sf"/>
</dbReference>
<dbReference type="InterPro" id="IPR036721">
    <property type="entry name" value="RCK_C_sf"/>
</dbReference>
<dbReference type="GO" id="GO:0008324">
    <property type="term" value="F:monoatomic cation transmembrane transporter activity"/>
    <property type="evidence" value="ECO:0007669"/>
    <property type="project" value="InterPro"/>
</dbReference>
<evidence type="ECO:0000256" key="2">
    <source>
        <dbReference type="SAM" id="Phobius"/>
    </source>
</evidence>
<feature type="transmembrane region" description="Helical" evidence="2">
    <location>
        <begin position="12"/>
        <end position="31"/>
    </location>
</feature>
<evidence type="ECO:0000313" key="5">
    <source>
        <dbReference type="EMBL" id="VFU10911.1"/>
    </source>
</evidence>
<dbReference type="Pfam" id="PF07885">
    <property type="entry name" value="Ion_trans_2"/>
    <property type="match status" value="1"/>
</dbReference>
<dbReference type="Gene3D" id="3.40.50.720">
    <property type="entry name" value="NAD(P)-binding Rossmann-like Domain"/>
    <property type="match status" value="1"/>
</dbReference>
<dbReference type="OrthoDB" id="9781411at2"/>
<name>A0A4U8Z5V0_METTU</name>
<dbReference type="SUPFAM" id="SSF51735">
    <property type="entry name" value="NAD(P)-binding Rossmann-fold domains"/>
    <property type="match status" value="1"/>
</dbReference>
<feature type="domain" description="RCK N-terminal" evidence="3">
    <location>
        <begin position="112"/>
        <end position="229"/>
    </location>
</feature>
<dbReference type="InterPro" id="IPR003148">
    <property type="entry name" value="RCK_N"/>
</dbReference>
<dbReference type="Proteomes" id="UP000294360">
    <property type="component" value="Chromosome"/>
</dbReference>
<dbReference type="InterPro" id="IPR050721">
    <property type="entry name" value="Trk_Ktr_HKT_K-transport"/>
</dbReference>
<feature type="transmembrane region" description="Helical" evidence="2">
    <location>
        <begin position="37"/>
        <end position="54"/>
    </location>
</feature>
<keyword evidence="2" id="KW-0812">Transmembrane</keyword>
<evidence type="ECO:0000313" key="6">
    <source>
        <dbReference type="Proteomes" id="UP000294360"/>
    </source>
</evidence>
<dbReference type="PANTHER" id="PTHR43833:SF9">
    <property type="entry name" value="POTASSIUM CHANNEL PROTEIN YUGO-RELATED"/>
    <property type="match status" value="1"/>
</dbReference>
<dbReference type="EMBL" id="LR536450">
    <property type="protein sequence ID" value="VFU10911.1"/>
    <property type="molecule type" value="Genomic_DNA"/>
</dbReference>
<dbReference type="GO" id="GO:0006813">
    <property type="term" value="P:potassium ion transport"/>
    <property type="evidence" value="ECO:0007669"/>
    <property type="project" value="InterPro"/>
</dbReference>
<dbReference type="PROSITE" id="PS51202">
    <property type="entry name" value="RCK_C"/>
    <property type="match status" value="1"/>
</dbReference>
<keyword evidence="2" id="KW-1133">Transmembrane helix</keyword>
<feature type="transmembrane region" description="Helical" evidence="2">
    <location>
        <begin position="66"/>
        <end position="90"/>
    </location>
</feature>
<sequence length="346" mass="37528">MKWLAHSAARHLILGVVFVLLVSCFGILGYMHNGWSFGDSLFMVVLTVYTVGYQEVHPLDTVELRAITIAVIVLGCTGIIYLTGALVQFLTLTQIQKMLGLTRMHKQIEDLRDHIIICGFGRTGSMLAKELQTAKAKFVVIEPEQNRFTEARELGYLCIHADAAEESVLKQAGIERAHALATVVSSDPVNVFITLSARSLNGAIQIIARGEEPSTEKKLLQAGANSVVLPAHIGAEQIASMILFPSIAGVIQSAERRRQMDLDLRTLGLEIEVVVAAEGSLFTGLTVEEIERKAERSFFIIAVEQAGSGRAERPLPGTRIAAGDGVTILGRSGRANILNKFAEAAR</sequence>
<dbReference type="InterPro" id="IPR006037">
    <property type="entry name" value="RCK_C"/>
</dbReference>
<gene>
    <name evidence="5" type="ORF">MTUNDRAET4_4030</name>
</gene>
<proteinExistence type="predicted"/>